<gene>
    <name evidence="5" type="ORF">SAMN05216388_101093</name>
</gene>
<dbReference type="RefSeq" id="WP_092660391.1">
    <property type="nucleotide sequence ID" value="NZ_FOCX01000010.1"/>
</dbReference>
<feature type="domain" description="HTH bat-type" evidence="3">
    <location>
        <begin position="153"/>
        <end position="205"/>
    </location>
</feature>
<evidence type="ECO:0000256" key="1">
    <source>
        <dbReference type="ARBA" id="ARBA00023015"/>
    </source>
</evidence>
<dbReference type="Pfam" id="PF24277">
    <property type="entry name" value="DmsR_N"/>
    <property type="match status" value="1"/>
</dbReference>
<name>A0A1H8NBE6_9EURY</name>
<keyword evidence="6" id="KW-1185">Reference proteome</keyword>
<dbReference type="Proteomes" id="UP000198775">
    <property type="component" value="Unassembled WGS sequence"/>
</dbReference>
<evidence type="ECO:0000313" key="6">
    <source>
        <dbReference type="Proteomes" id="UP000198775"/>
    </source>
</evidence>
<evidence type="ECO:0000259" key="4">
    <source>
        <dbReference type="Pfam" id="PF24277"/>
    </source>
</evidence>
<dbReference type="Pfam" id="PF04967">
    <property type="entry name" value="HTH_10"/>
    <property type="match status" value="1"/>
</dbReference>
<dbReference type="AlphaFoldDB" id="A0A1H8NBE6"/>
<dbReference type="InterPro" id="IPR056433">
    <property type="entry name" value="DmsR-like_N"/>
</dbReference>
<protein>
    <submittedName>
        <fullName evidence="5">Uncharacterized protein</fullName>
    </submittedName>
</protein>
<dbReference type="InterPro" id="IPR007050">
    <property type="entry name" value="HTH_bacterioopsin"/>
</dbReference>
<evidence type="ECO:0000313" key="5">
    <source>
        <dbReference type="EMBL" id="SEO27021.1"/>
    </source>
</evidence>
<evidence type="ECO:0000259" key="3">
    <source>
        <dbReference type="Pfam" id="PF04967"/>
    </source>
</evidence>
<dbReference type="EMBL" id="FOCX01000010">
    <property type="protein sequence ID" value="SEO27021.1"/>
    <property type="molecule type" value="Genomic_DNA"/>
</dbReference>
<feature type="domain" description="DmsR-like N-terminal" evidence="4">
    <location>
        <begin position="1"/>
        <end position="136"/>
    </location>
</feature>
<keyword evidence="1" id="KW-0805">Transcription regulation</keyword>
<dbReference type="OrthoDB" id="168808at2157"/>
<proteinExistence type="predicted"/>
<dbReference type="PANTHER" id="PTHR34236">
    <property type="entry name" value="DIMETHYL SULFOXIDE REDUCTASE TRANSCRIPTIONAL ACTIVATOR"/>
    <property type="match status" value="1"/>
</dbReference>
<evidence type="ECO:0000256" key="2">
    <source>
        <dbReference type="ARBA" id="ARBA00023163"/>
    </source>
</evidence>
<dbReference type="PANTHER" id="PTHR34236:SF1">
    <property type="entry name" value="DIMETHYL SULFOXIDE REDUCTASE TRANSCRIPTIONAL ACTIVATOR"/>
    <property type="match status" value="1"/>
</dbReference>
<reference evidence="6" key="1">
    <citation type="submission" date="2016-10" db="EMBL/GenBank/DDBJ databases">
        <authorList>
            <person name="Varghese N."/>
            <person name="Submissions S."/>
        </authorList>
    </citation>
    <scope>NUCLEOTIDE SEQUENCE [LARGE SCALE GENOMIC DNA]</scope>
    <source>
        <strain evidence="6">IBRC-M 10043</strain>
    </source>
</reference>
<organism evidence="5 6">
    <name type="scientific">Halorientalis persicus</name>
    <dbReference type="NCBI Taxonomy" id="1367881"/>
    <lineage>
        <taxon>Archaea</taxon>
        <taxon>Methanobacteriati</taxon>
        <taxon>Methanobacteriota</taxon>
        <taxon>Stenosarchaea group</taxon>
        <taxon>Halobacteria</taxon>
        <taxon>Halobacteriales</taxon>
        <taxon>Haloarculaceae</taxon>
        <taxon>Halorientalis</taxon>
    </lineage>
</organism>
<dbReference type="Gene3D" id="1.10.10.10">
    <property type="entry name" value="Winged helix-like DNA-binding domain superfamily/Winged helix DNA-binding domain"/>
    <property type="match status" value="1"/>
</dbReference>
<dbReference type="InterPro" id="IPR036388">
    <property type="entry name" value="WH-like_DNA-bd_sf"/>
</dbReference>
<accession>A0A1H8NBE6</accession>
<keyword evidence="2" id="KW-0804">Transcription</keyword>
<sequence>MVEGILATVAVREPNCCPVAPMSTGGRVRSVSQGQPVDGSVTVEVTTDESVTGDEVPGKEVFSYDSEAVHRVERRADQNCACERVEEYGCPVRDVSAENGTIELSFISEDLDVLRAVVTDLRNHEAGVTVRSLRRSDGDGSHSEPVFVDKAKFTARQREVLRTAHRLGYFERPKGANAEQVATELGVAPSTFAEHLAAAQTKLMAALFGATADEA</sequence>